<protein>
    <submittedName>
        <fullName evidence="1">Uncharacterized protein</fullName>
    </submittedName>
</protein>
<organism evidence="1 2">
    <name type="scientific">Brevibacillus thermoruber</name>
    <dbReference type="NCBI Taxonomy" id="33942"/>
    <lineage>
        <taxon>Bacteria</taxon>
        <taxon>Bacillati</taxon>
        <taxon>Bacillota</taxon>
        <taxon>Bacilli</taxon>
        <taxon>Bacillales</taxon>
        <taxon>Paenibacillaceae</taxon>
        <taxon>Brevibacillus</taxon>
    </lineage>
</organism>
<evidence type="ECO:0000313" key="2">
    <source>
        <dbReference type="Proteomes" id="UP001151071"/>
    </source>
</evidence>
<proteinExistence type="predicted"/>
<accession>A0A9X3TUD2</accession>
<reference evidence="1" key="1">
    <citation type="submission" date="2022-12" db="EMBL/GenBank/DDBJ databases">
        <title>Draft genome sequence of the thermophilic strain Brevibacillus thermoruber HT42, isolated from Los Humeros, Puebla, Mexico, with biotechnological potential.</title>
        <authorList>
            <person name="Lara Sanchez J."/>
            <person name="Solis Palacios R."/>
            <person name="Bustos Baena A.S."/>
            <person name="Ruz Baez A.E."/>
            <person name="Espinosa Luna G."/>
            <person name="Oliart Ros R.M."/>
        </authorList>
    </citation>
    <scope>NUCLEOTIDE SEQUENCE</scope>
    <source>
        <strain evidence="1">HT42</strain>
    </source>
</reference>
<gene>
    <name evidence="1" type="ORF">O3V59_16375</name>
</gene>
<dbReference type="AlphaFoldDB" id="A0A9X3TUD2"/>
<evidence type="ECO:0000313" key="1">
    <source>
        <dbReference type="EMBL" id="MDA5109943.1"/>
    </source>
</evidence>
<dbReference type="RefSeq" id="WP_271140569.1">
    <property type="nucleotide sequence ID" value="NZ_JAPYYP010000024.1"/>
</dbReference>
<name>A0A9X3TUD2_9BACL</name>
<sequence>MNPWKRDANENVNSLLRTIFPIGKDLAEVSEEEIIQALKSAKKMSGLEDRRTSHSWKIYRT</sequence>
<keyword evidence="2" id="KW-1185">Reference proteome</keyword>
<dbReference type="EMBL" id="JAPYYP010000024">
    <property type="protein sequence ID" value="MDA5109943.1"/>
    <property type="molecule type" value="Genomic_DNA"/>
</dbReference>
<dbReference type="Proteomes" id="UP001151071">
    <property type="component" value="Unassembled WGS sequence"/>
</dbReference>
<comment type="caution">
    <text evidence="1">The sequence shown here is derived from an EMBL/GenBank/DDBJ whole genome shotgun (WGS) entry which is preliminary data.</text>
</comment>